<dbReference type="PANTHER" id="PTHR43674:SF2">
    <property type="entry name" value="BETA-UREIDOPROPIONASE"/>
    <property type="match status" value="1"/>
</dbReference>
<dbReference type="GO" id="GO:0016811">
    <property type="term" value="F:hydrolase activity, acting on carbon-nitrogen (but not peptide) bonds, in linear amides"/>
    <property type="evidence" value="ECO:0007669"/>
    <property type="project" value="UniProtKB-ARBA"/>
</dbReference>
<keyword evidence="4" id="KW-1185">Reference proteome</keyword>
<dbReference type="Gene3D" id="3.60.110.10">
    <property type="entry name" value="Carbon-nitrogen hydrolase"/>
    <property type="match status" value="1"/>
</dbReference>
<dbReference type="CDD" id="cd07197">
    <property type="entry name" value="nitrilase"/>
    <property type="match status" value="1"/>
</dbReference>
<dbReference type="EMBL" id="AP025523">
    <property type="protein sequence ID" value="BDE05758.1"/>
    <property type="molecule type" value="Genomic_DNA"/>
</dbReference>
<dbReference type="InterPro" id="IPR050345">
    <property type="entry name" value="Aliph_Amidase/BUP"/>
</dbReference>
<gene>
    <name evidence="3" type="ORF">WPS_10340</name>
</gene>
<dbReference type="PROSITE" id="PS50263">
    <property type="entry name" value="CN_HYDROLASE"/>
    <property type="match status" value="1"/>
</dbReference>
<organism evidence="3 4">
    <name type="scientific">Vulcanimicrobium alpinum</name>
    <dbReference type="NCBI Taxonomy" id="3016050"/>
    <lineage>
        <taxon>Bacteria</taxon>
        <taxon>Bacillati</taxon>
        <taxon>Vulcanimicrobiota</taxon>
        <taxon>Vulcanimicrobiia</taxon>
        <taxon>Vulcanimicrobiales</taxon>
        <taxon>Vulcanimicrobiaceae</taxon>
        <taxon>Vulcanimicrobium</taxon>
    </lineage>
</organism>
<keyword evidence="1" id="KW-0378">Hydrolase</keyword>
<evidence type="ECO:0000259" key="2">
    <source>
        <dbReference type="PROSITE" id="PS50263"/>
    </source>
</evidence>
<dbReference type="InterPro" id="IPR036526">
    <property type="entry name" value="C-N_Hydrolase_sf"/>
</dbReference>
<dbReference type="SUPFAM" id="SSF56317">
    <property type="entry name" value="Carbon-nitrogen hydrolase"/>
    <property type="match status" value="1"/>
</dbReference>
<evidence type="ECO:0000313" key="3">
    <source>
        <dbReference type="EMBL" id="BDE05758.1"/>
    </source>
</evidence>
<dbReference type="RefSeq" id="WP_317996780.1">
    <property type="nucleotide sequence ID" value="NZ_AP025523.1"/>
</dbReference>
<proteinExistence type="predicted"/>
<sequence length="417" mass="43758">MAAVQTRAHDRAAFSERWPRLLAQIEEAASGARLIVIPEGTVPGYVIGNEAVDPRLLEAAAQDVIGIAARSGATIVYGGARAVAGGIANSAYVVTADGVTGFADKCFLWHFDRRWFTAGDTLTPVDTPLGRLGVFICADGRIPTIASTLVDRGAEVLVVPTAWVSSGRDPLALENIQADLMIPVRARENGVPLVAANKVGVEARSVVYCGKSQIVAADGTVVALASQDQQEIVRATIAIGPSPVHRDAAPAGVTRRRGTPLPEVARIAIAAAVDPALHDLAGVADADLTIDPHAAPERDDVAIVDDEAVLDPRALVGPRLDGVSLFVWHASIDAGWIVRFARTRAAELRAYVVVLDTSAKRAFAVDPDGAVVAGTFDGFELAAFAYDRRRTLAWNVAPGTDVREGLQRTAGLAAAAR</sequence>
<dbReference type="InterPro" id="IPR003010">
    <property type="entry name" value="C-N_Hydrolase"/>
</dbReference>
<dbReference type="KEGG" id="vab:WPS_10340"/>
<protein>
    <recommendedName>
        <fullName evidence="2">CN hydrolase domain-containing protein</fullName>
    </recommendedName>
</protein>
<evidence type="ECO:0000313" key="4">
    <source>
        <dbReference type="Proteomes" id="UP001317532"/>
    </source>
</evidence>
<name>A0AAN2C995_UNVUL</name>
<evidence type="ECO:0000256" key="1">
    <source>
        <dbReference type="ARBA" id="ARBA00022801"/>
    </source>
</evidence>
<dbReference type="PANTHER" id="PTHR43674">
    <property type="entry name" value="NITRILASE C965.09-RELATED"/>
    <property type="match status" value="1"/>
</dbReference>
<feature type="domain" description="CN hydrolase" evidence="2">
    <location>
        <begin position="1"/>
        <end position="239"/>
    </location>
</feature>
<dbReference type="AlphaFoldDB" id="A0AAN2C995"/>
<dbReference type="Proteomes" id="UP001317532">
    <property type="component" value="Chromosome"/>
</dbReference>
<reference evidence="3 4" key="1">
    <citation type="journal article" date="2022" name="ISME Commun">
        <title>Vulcanimicrobium alpinus gen. nov. sp. nov., the first cultivated representative of the candidate phylum 'Eremiobacterota', is a metabolically versatile aerobic anoxygenic phototroph.</title>
        <authorList>
            <person name="Yabe S."/>
            <person name="Muto K."/>
            <person name="Abe K."/>
            <person name="Yokota A."/>
            <person name="Staudigel H."/>
            <person name="Tebo B.M."/>
        </authorList>
    </citation>
    <scope>NUCLEOTIDE SEQUENCE [LARGE SCALE GENOMIC DNA]</scope>
    <source>
        <strain evidence="3 4">WC8-2</strain>
    </source>
</reference>
<dbReference type="Pfam" id="PF00795">
    <property type="entry name" value="CN_hydrolase"/>
    <property type="match status" value="1"/>
</dbReference>
<accession>A0AAN2C995</accession>